<keyword evidence="5" id="KW-1185">Reference proteome</keyword>
<evidence type="ECO:0000313" key="4">
    <source>
        <dbReference type="EMBL" id="SHG34914.1"/>
    </source>
</evidence>
<feature type="domain" description="HTH tetR-type" evidence="3">
    <location>
        <begin position="16"/>
        <end position="76"/>
    </location>
</feature>
<dbReference type="RefSeq" id="WP_073420253.1">
    <property type="nucleotide sequence ID" value="NZ_FQVX01000002.1"/>
</dbReference>
<evidence type="ECO:0000259" key="3">
    <source>
        <dbReference type="PROSITE" id="PS50977"/>
    </source>
</evidence>
<proteinExistence type="predicted"/>
<organism evidence="4 5">
    <name type="scientific">Geodermatophilus nigrescens</name>
    <dbReference type="NCBI Taxonomy" id="1070870"/>
    <lineage>
        <taxon>Bacteria</taxon>
        <taxon>Bacillati</taxon>
        <taxon>Actinomycetota</taxon>
        <taxon>Actinomycetes</taxon>
        <taxon>Geodermatophilales</taxon>
        <taxon>Geodermatophilaceae</taxon>
        <taxon>Geodermatophilus</taxon>
    </lineage>
</organism>
<keyword evidence="1 2" id="KW-0238">DNA-binding</keyword>
<dbReference type="AlphaFoldDB" id="A0A1M5J2X6"/>
<sequence>MTTAGAEPVSREERRRRTESVILQQARCLFAEEGFERTTIRAVAGLAGVDPALVMQYFGNKEGLFAAAMEGAHTGGTARTAPRAEIPAAVLRDLLAKFESTPDREAAVTLLRNFLTHHEAKRIMRDEVMCAVIGDLSRTIGGPDAELKAALLMSCIAGMALGRYALELPGLGDAAPEDIERLMRPALEALLGEPE</sequence>
<reference evidence="4 5" key="1">
    <citation type="submission" date="2016-11" db="EMBL/GenBank/DDBJ databases">
        <authorList>
            <person name="Jaros S."/>
            <person name="Januszkiewicz K."/>
            <person name="Wedrychowicz H."/>
        </authorList>
    </citation>
    <scope>NUCLEOTIDE SEQUENCE [LARGE SCALE GENOMIC DNA]</scope>
    <source>
        <strain evidence="4 5">DSM 45408</strain>
    </source>
</reference>
<evidence type="ECO:0000313" key="5">
    <source>
        <dbReference type="Proteomes" id="UP000184471"/>
    </source>
</evidence>
<dbReference type="GO" id="GO:0000976">
    <property type="term" value="F:transcription cis-regulatory region binding"/>
    <property type="evidence" value="ECO:0007669"/>
    <property type="project" value="TreeGrafter"/>
</dbReference>
<evidence type="ECO:0000256" key="2">
    <source>
        <dbReference type="PROSITE-ProRule" id="PRU00335"/>
    </source>
</evidence>
<dbReference type="OrthoDB" id="3210235at2"/>
<dbReference type="InterPro" id="IPR041678">
    <property type="entry name" value="TetR_C_16"/>
</dbReference>
<evidence type="ECO:0000256" key="1">
    <source>
        <dbReference type="ARBA" id="ARBA00023125"/>
    </source>
</evidence>
<dbReference type="Pfam" id="PF17920">
    <property type="entry name" value="TetR_C_16"/>
    <property type="match status" value="1"/>
</dbReference>
<dbReference type="InterPro" id="IPR036271">
    <property type="entry name" value="Tet_transcr_reg_TetR-rel_C_sf"/>
</dbReference>
<dbReference type="InterPro" id="IPR050109">
    <property type="entry name" value="HTH-type_TetR-like_transc_reg"/>
</dbReference>
<name>A0A1M5J2X6_9ACTN</name>
<feature type="DNA-binding region" description="H-T-H motif" evidence="2">
    <location>
        <begin position="39"/>
        <end position="58"/>
    </location>
</feature>
<dbReference type="PRINTS" id="PR00455">
    <property type="entry name" value="HTHTETR"/>
</dbReference>
<protein>
    <submittedName>
        <fullName evidence="4">Transcriptional regulator, TetR family</fullName>
    </submittedName>
</protein>
<dbReference type="PANTHER" id="PTHR30055:SF235">
    <property type="entry name" value="TRANSCRIPTIONAL REGULATORY PROTEIN"/>
    <property type="match status" value="1"/>
</dbReference>
<dbReference type="SUPFAM" id="SSF46689">
    <property type="entry name" value="Homeodomain-like"/>
    <property type="match status" value="1"/>
</dbReference>
<dbReference type="InterPro" id="IPR001647">
    <property type="entry name" value="HTH_TetR"/>
</dbReference>
<dbReference type="PROSITE" id="PS50977">
    <property type="entry name" value="HTH_TETR_2"/>
    <property type="match status" value="1"/>
</dbReference>
<dbReference type="EMBL" id="FQVX01000002">
    <property type="protein sequence ID" value="SHG34914.1"/>
    <property type="molecule type" value="Genomic_DNA"/>
</dbReference>
<dbReference type="SUPFAM" id="SSF48498">
    <property type="entry name" value="Tetracyclin repressor-like, C-terminal domain"/>
    <property type="match status" value="1"/>
</dbReference>
<dbReference type="Proteomes" id="UP000184471">
    <property type="component" value="Unassembled WGS sequence"/>
</dbReference>
<dbReference type="Gene3D" id="1.10.10.60">
    <property type="entry name" value="Homeodomain-like"/>
    <property type="match status" value="1"/>
</dbReference>
<dbReference type="InterPro" id="IPR009057">
    <property type="entry name" value="Homeodomain-like_sf"/>
</dbReference>
<dbReference type="Gene3D" id="1.10.357.10">
    <property type="entry name" value="Tetracycline Repressor, domain 2"/>
    <property type="match status" value="1"/>
</dbReference>
<accession>A0A1M5J2X6</accession>
<gene>
    <name evidence="4" type="ORF">SAMN05444351_2328</name>
</gene>
<dbReference type="GO" id="GO:0003700">
    <property type="term" value="F:DNA-binding transcription factor activity"/>
    <property type="evidence" value="ECO:0007669"/>
    <property type="project" value="TreeGrafter"/>
</dbReference>
<dbReference type="PANTHER" id="PTHR30055">
    <property type="entry name" value="HTH-TYPE TRANSCRIPTIONAL REGULATOR RUTR"/>
    <property type="match status" value="1"/>
</dbReference>
<dbReference type="Pfam" id="PF00440">
    <property type="entry name" value="TetR_N"/>
    <property type="match status" value="1"/>
</dbReference>